<dbReference type="PANTHER" id="PTHR44520:SF2">
    <property type="entry name" value="RESPONSE REGULATOR RCP1"/>
    <property type="match status" value="1"/>
</dbReference>
<dbReference type="InterPro" id="IPR011006">
    <property type="entry name" value="CheY-like_superfamily"/>
</dbReference>
<keyword evidence="4" id="KW-1185">Reference proteome</keyword>
<evidence type="ECO:0000313" key="4">
    <source>
        <dbReference type="Proteomes" id="UP001597051"/>
    </source>
</evidence>
<sequence>MHDLILCVDDDPITLMLCKMVISKASFSKEIITAQNGEEALNYFDNLKLNNLGEKINKYATLVFLDLNMPVMDGWDFLDHFYNEEYTSFFKDTKVIVLSSTIDPEDINKSKTYPMVIDFISKPITKEVLENLKSLI</sequence>
<organism evidence="3 4">
    <name type="scientific">Flavobacterium myungsuense</name>
    <dbReference type="NCBI Taxonomy" id="651823"/>
    <lineage>
        <taxon>Bacteria</taxon>
        <taxon>Pseudomonadati</taxon>
        <taxon>Bacteroidota</taxon>
        <taxon>Flavobacteriia</taxon>
        <taxon>Flavobacteriales</taxon>
        <taxon>Flavobacteriaceae</taxon>
        <taxon>Flavobacterium</taxon>
    </lineage>
</organism>
<dbReference type="SUPFAM" id="SSF52172">
    <property type="entry name" value="CheY-like"/>
    <property type="match status" value="1"/>
</dbReference>
<dbReference type="Gene3D" id="3.40.50.2300">
    <property type="match status" value="1"/>
</dbReference>
<proteinExistence type="predicted"/>
<protein>
    <submittedName>
        <fullName evidence="3">Response regulator</fullName>
    </submittedName>
</protein>
<evidence type="ECO:0000259" key="2">
    <source>
        <dbReference type="PROSITE" id="PS50110"/>
    </source>
</evidence>
<dbReference type="InterPro" id="IPR052893">
    <property type="entry name" value="TCS_response_regulator"/>
</dbReference>
<dbReference type="PROSITE" id="PS50110">
    <property type="entry name" value="RESPONSE_REGULATORY"/>
    <property type="match status" value="1"/>
</dbReference>
<comment type="caution">
    <text evidence="3">The sequence shown here is derived from an EMBL/GenBank/DDBJ whole genome shotgun (WGS) entry which is preliminary data.</text>
</comment>
<feature type="modified residue" description="4-aspartylphosphate" evidence="1">
    <location>
        <position position="66"/>
    </location>
</feature>
<reference evidence="4" key="1">
    <citation type="journal article" date="2019" name="Int. J. Syst. Evol. Microbiol.">
        <title>The Global Catalogue of Microorganisms (GCM) 10K type strain sequencing project: providing services to taxonomists for standard genome sequencing and annotation.</title>
        <authorList>
            <consortium name="The Broad Institute Genomics Platform"/>
            <consortium name="The Broad Institute Genome Sequencing Center for Infectious Disease"/>
            <person name="Wu L."/>
            <person name="Ma J."/>
        </authorList>
    </citation>
    <scope>NUCLEOTIDE SEQUENCE [LARGE SCALE GENOMIC DNA]</scope>
    <source>
        <strain evidence="4">CECT 7649</strain>
    </source>
</reference>
<evidence type="ECO:0000256" key="1">
    <source>
        <dbReference type="PROSITE-ProRule" id="PRU00169"/>
    </source>
</evidence>
<gene>
    <name evidence="3" type="ORF">ACFQ0S_00635</name>
</gene>
<dbReference type="PANTHER" id="PTHR44520">
    <property type="entry name" value="RESPONSE REGULATOR RCP1-RELATED"/>
    <property type="match status" value="1"/>
</dbReference>
<evidence type="ECO:0000313" key="3">
    <source>
        <dbReference type="EMBL" id="MFD0982970.1"/>
    </source>
</evidence>
<dbReference type="EMBL" id="JBHTIZ010000005">
    <property type="protein sequence ID" value="MFD0982970.1"/>
    <property type="molecule type" value="Genomic_DNA"/>
</dbReference>
<dbReference type="RefSeq" id="WP_379755557.1">
    <property type="nucleotide sequence ID" value="NZ_JBHSYB010000020.1"/>
</dbReference>
<name>A0ABW3IZA1_9FLAO</name>
<dbReference type="InterPro" id="IPR001789">
    <property type="entry name" value="Sig_transdc_resp-reg_receiver"/>
</dbReference>
<dbReference type="Proteomes" id="UP001597051">
    <property type="component" value="Unassembled WGS sequence"/>
</dbReference>
<dbReference type="SMART" id="SM00448">
    <property type="entry name" value="REC"/>
    <property type="match status" value="1"/>
</dbReference>
<feature type="domain" description="Response regulatory" evidence="2">
    <location>
        <begin position="4"/>
        <end position="136"/>
    </location>
</feature>
<accession>A0ABW3IZA1</accession>
<dbReference type="Pfam" id="PF00072">
    <property type="entry name" value="Response_reg"/>
    <property type="match status" value="1"/>
</dbReference>
<keyword evidence="1" id="KW-0597">Phosphoprotein</keyword>